<dbReference type="SUPFAM" id="SSF50156">
    <property type="entry name" value="PDZ domain-like"/>
    <property type="match status" value="1"/>
</dbReference>
<keyword evidence="4" id="KW-1185">Reference proteome</keyword>
<dbReference type="Gene3D" id="3.40.50.1820">
    <property type="entry name" value="alpha/beta hydrolase"/>
    <property type="match status" value="1"/>
</dbReference>
<dbReference type="InterPro" id="IPR022742">
    <property type="entry name" value="Hydrolase_4"/>
</dbReference>
<organism evidence="3 4">
    <name type="scientific">Pontibacter indicus</name>
    <dbReference type="NCBI Taxonomy" id="1317125"/>
    <lineage>
        <taxon>Bacteria</taxon>
        <taxon>Pseudomonadati</taxon>
        <taxon>Bacteroidota</taxon>
        <taxon>Cytophagia</taxon>
        <taxon>Cytophagales</taxon>
        <taxon>Hymenobacteraceae</taxon>
        <taxon>Pontibacter</taxon>
    </lineage>
</organism>
<dbReference type="InterPro" id="IPR036034">
    <property type="entry name" value="PDZ_sf"/>
</dbReference>
<evidence type="ECO:0000259" key="2">
    <source>
        <dbReference type="PROSITE" id="PS50106"/>
    </source>
</evidence>
<accession>A0A1R3WWP2</accession>
<evidence type="ECO:0000313" key="4">
    <source>
        <dbReference type="Proteomes" id="UP000187181"/>
    </source>
</evidence>
<dbReference type="OrthoDB" id="9809549at2"/>
<reference evidence="4" key="1">
    <citation type="submission" date="2017-01" db="EMBL/GenBank/DDBJ databases">
        <authorList>
            <person name="Varghese N."/>
            <person name="Submissions S."/>
        </authorList>
    </citation>
    <scope>NUCLEOTIDE SEQUENCE [LARGE SCALE GENOMIC DNA]</scope>
    <source>
        <strain evidence="4">LP100</strain>
    </source>
</reference>
<evidence type="ECO:0000256" key="1">
    <source>
        <dbReference type="SAM" id="SignalP"/>
    </source>
</evidence>
<dbReference type="PROSITE" id="PS51257">
    <property type="entry name" value="PROKAR_LIPOPROTEIN"/>
    <property type="match status" value="1"/>
</dbReference>
<feature type="chain" id="PRO_5010369241" description="PDZ domain-containing protein" evidence="1">
    <location>
        <begin position="22"/>
        <end position="459"/>
    </location>
</feature>
<dbReference type="EMBL" id="FTPP01000001">
    <property type="protein sequence ID" value="SIT82488.1"/>
    <property type="molecule type" value="Genomic_DNA"/>
</dbReference>
<dbReference type="SMART" id="SM00228">
    <property type="entry name" value="PDZ"/>
    <property type="match status" value="1"/>
</dbReference>
<dbReference type="InterPro" id="IPR029058">
    <property type="entry name" value="AB_hydrolase_fold"/>
</dbReference>
<sequence length="459" mass="51486">MKITVSLLFVCWLCACSSVWGQHLQRRPFLGVQVSAVSDSLAKSDKLPGTQGAFVRRVIPNSTAAALKLQAGDVIVRVNGTPVNNFMDVPALARQFRTGEPLALDLTRKGRRTTVKGKVQPMPFETDPNADVRYGEVPLADNRYARSILKKPKGKGRFPAVFFVQGYGCSSLDNLPAEDPQRQLIDELVARGYAVFRMDKPGSGDSQGSKPCTEIGYQEELEAFTAGLKLLKQDPSVDPDNVFLFGHSLGGNTAPLMAAREKVKGLMVYGITGKPWFEYLLEVYRDQRTLLGTDYVQVDQDMRTVVPLLYEFMIQKKKPEELAQNPNYRAALENIMDYDGQGHLYGRHYTFLQDLQDLPMNEAWRDANAYTLAIYGEADVPALDPEGAQLVVNLVNSYYPGKATYAFLPRTDHGFMEVGTMEEYLKRRESAESDTFQPRFNPKLVDLVDNWMKDKLKRA</sequence>
<dbReference type="CDD" id="cd06779">
    <property type="entry name" value="cpPDZ_Deg_HtrA-like"/>
    <property type="match status" value="1"/>
</dbReference>
<evidence type="ECO:0000313" key="3">
    <source>
        <dbReference type="EMBL" id="SIT82488.1"/>
    </source>
</evidence>
<dbReference type="PANTHER" id="PTHR43265:SF1">
    <property type="entry name" value="ESTERASE ESTD"/>
    <property type="match status" value="1"/>
</dbReference>
<dbReference type="PANTHER" id="PTHR43265">
    <property type="entry name" value="ESTERASE ESTD"/>
    <property type="match status" value="1"/>
</dbReference>
<dbReference type="InterPro" id="IPR001478">
    <property type="entry name" value="PDZ"/>
</dbReference>
<dbReference type="GO" id="GO:0052689">
    <property type="term" value="F:carboxylic ester hydrolase activity"/>
    <property type="evidence" value="ECO:0007669"/>
    <property type="project" value="TreeGrafter"/>
</dbReference>
<dbReference type="SUPFAM" id="SSF53474">
    <property type="entry name" value="alpha/beta-Hydrolases"/>
    <property type="match status" value="1"/>
</dbReference>
<protein>
    <recommendedName>
        <fullName evidence="2">PDZ domain-containing protein</fullName>
    </recommendedName>
</protein>
<feature type="domain" description="PDZ" evidence="2">
    <location>
        <begin position="30"/>
        <end position="110"/>
    </location>
</feature>
<dbReference type="RefSeq" id="WP_076666469.1">
    <property type="nucleotide sequence ID" value="NZ_FTPP01000001.1"/>
</dbReference>
<dbReference type="Pfam" id="PF12146">
    <property type="entry name" value="Hydrolase_4"/>
    <property type="match status" value="1"/>
</dbReference>
<dbReference type="AlphaFoldDB" id="A0A1R3WWP2"/>
<feature type="signal peptide" evidence="1">
    <location>
        <begin position="1"/>
        <end position="21"/>
    </location>
</feature>
<keyword evidence="1" id="KW-0732">Signal</keyword>
<dbReference type="STRING" id="1317125.SAMN05444128_1126"/>
<dbReference type="InterPro" id="IPR053145">
    <property type="entry name" value="AB_hydrolase_Est10"/>
</dbReference>
<gene>
    <name evidence="3" type="ORF">SAMN05444128_1126</name>
</gene>
<dbReference type="PROSITE" id="PS50106">
    <property type="entry name" value="PDZ"/>
    <property type="match status" value="1"/>
</dbReference>
<name>A0A1R3WWP2_9BACT</name>
<proteinExistence type="predicted"/>
<dbReference type="Gene3D" id="2.30.42.10">
    <property type="match status" value="1"/>
</dbReference>
<dbReference type="Proteomes" id="UP000187181">
    <property type="component" value="Unassembled WGS sequence"/>
</dbReference>
<dbReference type="Pfam" id="PF00595">
    <property type="entry name" value="PDZ"/>
    <property type="match status" value="1"/>
</dbReference>